<dbReference type="GO" id="GO:1990841">
    <property type="term" value="F:promoter-specific chromatin binding"/>
    <property type="evidence" value="ECO:0007669"/>
    <property type="project" value="TreeGrafter"/>
</dbReference>
<evidence type="ECO:0000313" key="8">
    <source>
        <dbReference type="EMBL" id="KYQ93859.1"/>
    </source>
</evidence>
<evidence type="ECO:0000313" key="9">
    <source>
        <dbReference type="Proteomes" id="UP000076078"/>
    </source>
</evidence>
<feature type="region of interest" description="Disordered" evidence="7">
    <location>
        <begin position="152"/>
        <end position="185"/>
    </location>
</feature>
<comment type="similarity">
    <text evidence="5">Belongs to the TAF10 family.</text>
</comment>
<dbReference type="STRING" id="361077.A0A151ZIY9"/>
<proteinExistence type="inferred from homology"/>
<dbReference type="EMBL" id="LODT01000025">
    <property type="protein sequence ID" value="KYQ93859.1"/>
    <property type="molecule type" value="Genomic_DNA"/>
</dbReference>
<evidence type="ECO:0000256" key="6">
    <source>
        <dbReference type="SAM" id="Coils"/>
    </source>
</evidence>
<keyword evidence="4" id="KW-0539">Nucleus</keyword>
<evidence type="ECO:0000256" key="7">
    <source>
        <dbReference type="SAM" id="MobiDB-lite"/>
    </source>
</evidence>
<dbReference type="GO" id="GO:0000124">
    <property type="term" value="C:SAGA complex"/>
    <property type="evidence" value="ECO:0007669"/>
    <property type="project" value="TreeGrafter"/>
</dbReference>
<evidence type="ECO:0008006" key="10">
    <source>
        <dbReference type="Google" id="ProtNLM"/>
    </source>
</evidence>
<protein>
    <recommendedName>
        <fullName evidence="10">Transcription initiation factor TFIID subunit 10</fullName>
    </recommendedName>
</protein>
<evidence type="ECO:0000256" key="2">
    <source>
        <dbReference type="ARBA" id="ARBA00023015"/>
    </source>
</evidence>
<keyword evidence="6" id="KW-0175">Coiled coil</keyword>
<keyword evidence="2" id="KW-0805">Transcription regulation</keyword>
<comment type="subcellular location">
    <subcellularLocation>
        <location evidence="1">Nucleus</location>
    </subcellularLocation>
</comment>
<evidence type="ECO:0000256" key="5">
    <source>
        <dbReference type="ARBA" id="ARBA00025730"/>
    </source>
</evidence>
<dbReference type="PANTHER" id="PTHR21242">
    <property type="entry name" value="TRANSCRIPTION INITIATION FACTOR TFIID SUBUNIT 10"/>
    <property type="match status" value="1"/>
</dbReference>
<evidence type="ECO:0000256" key="1">
    <source>
        <dbReference type="ARBA" id="ARBA00004123"/>
    </source>
</evidence>
<dbReference type="CDD" id="cd07982">
    <property type="entry name" value="HFD_TAF10"/>
    <property type="match status" value="1"/>
</dbReference>
<dbReference type="Pfam" id="PF03540">
    <property type="entry name" value="TAF10"/>
    <property type="match status" value="1"/>
</dbReference>
<dbReference type="InParanoid" id="A0A151ZIY9"/>
<dbReference type="GO" id="GO:0006367">
    <property type="term" value="P:transcription initiation at RNA polymerase II promoter"/>
    <property type="evidence" value="ECO:0007669"/>
    <property type="project" value="TreeGrafter"/>
</dbReference>
<dbReference type="PRINTS" id="PR01443">
    <property type="entry name" value="TFIID30KDSUB"/>
</dbReference>
<dbReference type="AlphaFoldDB" id="A0A151ZIY9"/>
<accession>A0A151ZIY9</accession>
<evidence type="ECO:0000256" key="4">
    <source>
        <dbReference type="ARBA" id="ARBA00023242"/>
    </source>
</evidence>
<keyword evidence="9" id="KW-1185">Reference proteome</keyword>
<feature type="coiled-coil region" evidence="6">
    <location>
        <begin position="123"/>
        <end position="150"/>
    </location>
</feature>
<sequence length="185" mass="21095">MDDDPIDYEEFINSMEEFVPTIPDEVITYYLNKTGFSCSDIKIKRLIALATQKFISDIANDSLQYCKIRLQGSSREKTRKDKALVLTMDDLSLALKEYGINIRKPDYYAENIPQTNLMAPVVLQQQQQSLLQQQKEKEKLLQQQQQQQQILQNPTETTTTSTAPTDNAVVTSKSNGANVKKLKTN</sequence>
<feature type="compositionally biased region" description="Polar residues" evidence="7">
    <location>
        <begin position="168"/>
        <end position="177"/>
    </location>
</feature>
<feature type="compositionally biased region" description="Low complexity" evidence="7">
    <location>
        <begin position="152"/>
        <end position="165"/>
    </location>
</feature>
<reference evidence="8 9" key="1">
    <citation type="submission" date="2015-12" db="EMBL/GenBank/DDBJ databases">
        <title>Dictyostelia acquired genes for synthesis and detection of signals that induce cell-type specialization by lateral gene transfer from prokaryotes.</title>
        <authorList>
            <person name="Gloeckner G."/>
            <person name="Schaap P."/>
        </authorList>
    </citation>
    <scope>NUCLEOTIDE SEQUENCE [LARGE SCALE GENOMIC DNA]</scope>
    <source>
        <strain evidence="8 9">TK</strain>
    </source>
</reference>
<dbReference type="Proteomes" id="UP000076078">
    <property type="component" value="Unassembled WGS sequence"/>
</dbReference>
<dbReference type="GO" id="GO:0005669">
    <property type="term" value="C:transcription factor TFIID complex"/>
    <property type="evidence" value="ECO:0007669"/>
    <property type="project" value="TreeGrafter"/>
</dbReference>
<dbReference type="GO" id="GO:0016251">
    <property type="term" value="F:RNA polymerase II general transcription initiation factor activity"/>
    <property type="evidence" value="ECO:0007669"/>
    <property type="project" value="TreeGrafter"/>
</dbReference>
<keyword evidence="3" id="KW-0804">Transcription</keyword>
<organism evidence="8 9">
    <name type="scientific">Tieghemostelium lacteum</name>
    <name type="common">Slime mold</name>
    <name type="synonym">Dictyostelium lacteum</name>
    <dbReference type="NCBI Taxonomy" id="361077"/>
    <lineage>
        <taxon>Eukaryota</taxon>
        <taxon>Amoebozoa</taxon>
        <taxon>Evosea</taxon>
        <taxon>Eumycetozoa</taxon>
        <taxon>Dictyostelia</taxon>
        <taxon>Dictyosteliales</taxon>
        <taxon>Raperosteliaceae</taxon>
        <taxon>Tieghemostelium</taxon>
    </lineage>
</organism>
<comment type="caution">
    <text evidence="8">The sequence shown here is derived from an EMBL/GenBank/DDBJ whole genome shotgun (WGS) entry which is preliminary data.</text>
</comment>
<dbReference type="InterPro" id="IPR003923">
    <property type="entry name" value="TAF10"/>
</dbReference>
<dbReference type="PANTHER" id="PTHR21242:SF0">
    <property type="entry name" value="TRANSCRIPTION INITIATION FACTOR TFIID SUBUNIT 10"/>
    <property type="match status" value="1"/>
</dbReference>
<name>A0A151ZIY9_TIELA</name>
<gene>
    <name evidence="8" type="ORF">DLAC_05259</name>
</gene>
<dbReference type="OrthoDB" id="154356at2759"/>
<evidence type="ECO:0000256" key="3">
    <source>
        <dbReference type="ARBA" id="ARBA00023163"/>
    </source>
</evidence>